<reference evidence="2" key="1">
    <citation type="submission" date="2018-05" db="EMBL/GenBank/DDBJ databases">
        <authorList>
            <person name="Lanie J.A."/>
            <person name="Ng W.-L."/>
            <person name="Kazmierczak K.M."/>
            <person name="Andrzejewski T.M."/>
            <person name="Davidsen T.M."/>
            <person name="Wayne K.J."/>
            <person name="Tettelin H."/>
            <person name="Glass J.I."/>
            <person name="Rusch D."/>
            <person name="Podicherti R."/>
            <person name="Tsui H.-C.T."/>
            <person name="Winkler M.E."/>
        </authorList>
    </citation>
    <scope>NUCLEOTIDE SEQUENCE</scope>
</reference>
<dbReference type="GO" id="GO:0046503">
    <property type="term" value="P:glycerolipid catabolic process"/>
    <property type="evidence" value="ECO:0007669"/>
    <property type="project" value="TreeGrafter"/>
</dbReference>
<accession>A0A382BQT3</accession>
<dbReference type="InterPro" id="IPR050471">
    <property type="entry name" value="AB_hydrolase"/>
</dbReference>
<organism evidence="2">
    <name type="scientific">marine metagenome</name>
    <dbReference type="NCBI Taxonomy" id="408172"/>
    <lineage>
        <taxon>unclassified sequences</taxon>
        <taxon>metagenomes</taxon>
        <taxon>ecological metagenomes</taxon>
    </lineage>
</organism>
<gene>
    <name evidence="2" type="ORF">METZ01_LOCUS169040</name>
</gene>
<dbReference type="SUPFAM" id="SSF53474">
    <property type="entry name" value="alpha/beta-Hydrolases"/>
    <property type="match status" value="1"/>
</dbReference>
<dbReference type="Pfam" id="PF00561">
    <property type="entry name" value="Abhydrolase_1"/>
    <property type="match status" value="1"/>
</dbReference>
<evidence type="ECO:0000259" key="1">
    <source>
        <dbReference type="Pfam" id="PF00561"/>
    </source>
</evidence>
<dbReference type="PANTHER" id="PTHR43433">
    <property type="entry name" value="HYDROLASE, ALPHA/BETA FOLD FAMILY PROTEIN"/>
    <property type="match status" value="1"/>
</dbReference>
<sequence>MPQIEANGISLEVETMGSRENPAVLLIMGLGAQMTAWPEDFCKQLSERGYFVIRFDNRDVGLSTWFNEAGEPNMNRTYLSALLGRKIKSPYSLSDMADDAVGVLDSLGIDKAHLMGASMGGMIVQRFALNHPERVISLCSIMSTPRFIRPEYQLTMELMEPDSGTTEGRIESGLKSARLIHGEKFPLPENLRELVAVSIDRAWNPAGTTRQFTAILADGDRRPELKTLSIPTTVIHGTDDRLVPPRGGKETAEAIKDSHLVQIEGMGHSMPEETWTEIFQVFDELVERSKL</sequence>
<dbReference type="Gene3D" id="3.40.50.1820">
    <property type="entry name" value="alpha/beta hydrolase"/>
    <property type="match status" value="1"/>
</dbReference>
<evidence type="ECO:0000313" key="2">
    <source>
        <dbReference type="EMBL" id="SVB16186.1"/>
    </source>
</evidence>
<dbReference type="EMBL" id="UINC01030947">
    <property type="protein sequence ID" value="SVB16186.1"/>
    <property type="molecule type" value="Genomic_DNA"/>
</dbReference>
<dbReference type="GO" id="GO:0004806">
    <property type="term" value="F:triacylglycerol lipase activity"/>
    <property type="evidence" value="ECO:0007669"/>
    <property type="project" value="TreeGrafter"/>
</dbReference>
<dbReference type="InterPro" id="IPR029058">
    <property type="entry name" value="AB_hydrolase_fold"/>
</dbReference>
<dbReference type="InterPro" id="IPR000073">
    <property type="entry name" value="AB_hydrolase_1"/>
</dbReference>
<proteinExistence type="predicted"/>
<dbReference type="PANTHER" id="PTHR43433:SF5">
    <property type="entry name" value="AB HYDROLASE-1 DOMAIN-CONTAINING PROTEIN"/>
    <property type="match status" value="1"/>
</dbReference>
<protein>
    <recommendedName>
        <fullName evidence="1">AB hydrolase-1 domain-containing protein</fullName>
    </recommendedName>
</protein>
<dbReference type="AlphaFoldDB" id="A0A382BQT3"/>
<name>A0A382BQT3_9ZZZZ</name>
<feature type="domain" description="AB hydrolase-1" evidence="1">
    <location>
        <begin position="22"/>
        <end position="271"/>
    </location>
</feature>